<feature type="transmembrane region" description="Helical" evidence="5">
    <location>
        <begin position="102"/>
        <end position="123"/>
    </location>
</feature>
<proteinExistence type="inferred from homology"/>
<name>A0A1V4SNN6_RUMHU</name>
<keyword evidence="8" id="KW-1185">Reference proteome</keyword>
<dbReference type="Gene3D" id="1.10.3720.10">
    <property type="entry name" value="MetI-like"/>
    <property type="match status" value="1"/>
</dbReference>
<dbReference type="Proteomes" id="UP000191554">
    <property type="component" value="Unassembled WGS sequence"/>
</dbReference>
<dbReference type="OrthoDB" id="2637002at2"/>
<dbReference type="SUPFAM" id="SSF161098">
    <property type="entry name" value="MetI-like"/>
    <property type="match status" value="1"/>
</dbReference>
<evidence type="ECO:0000313" key="8">
    <source>
        <dbReference type="Proteomes" id="UP000191554"/>
    </source>
</evidence>
<keyword evidence="5" id="KW-0813">Transport</keyword>
<dbReference type="PROSITE" id="PS50928">
    <property type="entry name" value="ABC_TM1"/>
    <property type="match status" value="1"/>
</dbReference>
<evidence type="ECO:0000256" key="5">
    <source>
        <dbReference type="RuleBase" id="RU363032"/>
    </source>
</evidence>
<evidence type="ECO:0000256" key="2">
    <source>
        <dbReference type="ARBA" id="ARBA00022692"/>
    </source>
</evidence>
<comment type="similarity">
    <text evidence="5">Belongs to the binding-protein-dependent transport system permease family.</text>
</comment>
<organism evidence="7 8">
    <name type="scientific">Ruminiclostridium hungatei</name>
    <name type="common">Clostridium hungatei</name>
    <dbReference type="NCBI Taxonomy" id="48256"/>
    <lineage>
        <taxon>Bacteria</taxon>
        <taxon>Bacillati</taxon>
        <taxon>Bacillota</taxon>
        <taxon>Clostridia</taxon>
        <taxon>Eubacteriales</taxon>
        <taxon>Oscillospiraceae</taxon>
        <taxon>Ruminiclostridium</taxon>
    </lineage>
</organism>
<keyword evidence="2 5" id="KW-0812">Transmembrane</keyword>
<dbReference type="PANTHER" id="PTHR43496:SF1">
    <property type="entry name" value="POLYGALACTURONAN_RHAMNOGALACTURONAN TRANSPORT SYSTEM PERMEASE PROTEIN YTEP"/>
    <property type="match status" value="1"/>
</dbReference>
<dbReference type="GO" id="GO:0055085">
    <property type="term" value="P:transmembrane transport"/>
    <property type="evidence" value="ECO:0007669"/>
    <property type="project" value="InterPro"/>
</dbReference>
<dbReference type="InterPro" id="IPR035906">
    <property type="entry name" value="MetI-like_sf"/>
</dbReference>
<dbReference type="GO" id="GO:0005886">
    <property type="term" value="C:plasma membrane"/>
    <property type="evidence" value="ECO:0007669"/>
    <property type="project" value="UniProtKB-SubCell"/>
</dbReference>
<feature type="domain" description="ABC transmembrane type-1" evidence="6">
    <location>
        <begin position="94"/>
        <end position="310"/>
    </location>
</feature>
<accession>A0A1V4SNN6</accession>
<dbReference type="EMBL" id="MZGX01000004">
    <property type="protein sequence ID" value="OPX45454.1"/>
    <property type="molecule type" value="Genomic_DNA"/>
</dbReference>
<dbReference type="AlphaFoldDB" id="A0A1V4SNN6"/>
<evidence type="ECO:0000259" key="6">
    <source>
        <dbReference type="PROSITE" id="PS50928"/>
    </source>
</evidence>
<feature type="transmembrane region" description="Helical" evidence="5">
    <location>
        <begin position="38"/>
        <end position="62"/>
    </location>
</feature>
<feature type="transmembrane region" description="Helical" evidence="5">
    <location>
        <begin position="289"/>
        <end position="308"/>
    </location>
</feature>
<evidence type="ECO:0000313" key="7">
    <source>
        <dbReference type="EMBL" id="OPX45454.1"/>
    </source>
</evidence>
<dbReference type="RefSeq" id="WP_080063291.1">
    <property type="nucleotide sequence ID" value="NZ_MZGX01000004.1"/>
</dbReference>
<keyword evidence="7" id="KW-0762">Sugar transport</keyword>
<sequence>MFILSNLSIPEKRKIPAKKSGILGVLSRMWAQKDLQAMAIPGVIWMIIFNFIPMYFIIIAFMRYNVAKGVLNSKWVGFDNFIEFFTDERFWLVMKDTFGLNILRLLVGFPIPIIFALLLNELLSTRFKRFVQTVSYLPHFLSWIIVGGIMYNWLSDSGLITTLLVNMGILKEPIHLIGTPQYFWGILITSETWKEIGWNAIIYIAAISGIDPSLFEAAVIDGAGRFRRVWNVILPSIKGTVAVLLVLNIGNLLGSNFDQLFVFYKPVLYDVIDVIDIYAYRLGIENGRLSYATAVGLFRSVFAFLLLYTANRASKKLTDTSLV</sequence>
<gene>
    <name evidence="7" type="primary">yteP_4</name>
    <name evidence="7" type="ORF">CLHUN_08240</name>
</gene>
<keyword evidence="4 5" id="KW-0472">Membrane</keyword>
<dbReference type="PANTHER" id="PTHR43496">
    <property type="entry name" value="PROTEIN LPLB"/>
    <property type="match status" value="1"/>
</dbReference>
<dbReference type="Pfam" id="PF00528">
    <property type="entry name" value="BPD_transp_1"/>
    <property type="match status" value="1"/>
</dbReference>
<keyword evidence="3 5" id="KW-1133">Transmembrane helix</keyword>
<comment type="caution">
    <text evidence="7">The sequence shown here is derived from an EMBL/GenBank/DDBJ whole genome shotgun (WGS) entry which is preliminary data.</text>
</comment>
<evidence type="ECO:0000256" key="3">
    <source>
        <dbReference type="ARBA" id="ARBA00022989"/>
    </source>
</evidence>
<reference evidence="7 8" key="1">
    <citation type="submission" date="2017-03" db="EMBL/GenBank/DDBJ databases">
        <title>Genome sequence of Clostridium hungatei DSM 14427.</title>
        <authorList>
            <person name="Poehlein A."/>
            <person name="Daniel R."/>
        </authorList>
    </citation>
    <scope>NUCLEOTIDE SEQUENCE [LARGE SCALE GENOMIC DNA]</scope>
    <source>
        <strain evidence="7 8">DSM 14427</strain>
    </source>
</reference>
<comment type="subcellular location">
    <subcellularLocation>
        <location evidence="5">Cell membrane</location>
        <topology evidence="5">Multi-pass membrane protein</topology>
    </subcellularLocation>
    <subcellularLocation>
        <location evidence="1">Membrane</location>
        <topology evidence="1">Multi-pass membrane protein</topology>
    </subcellularLocation>
</comment>
<dbReference type="CDD" id="cd06261">
    <property type="entry name" value="TM_PBP2"/>
    <property type="match status" value="1"/>
</dbReference>
<evidence type="ECO:0000256" key="1">
    <source>
        <dbReference type="ARBA" id="ARBA00004141"/>
    </source>
</evidence>
<dbReference type="STRING" id="48256.CLHUN_08240"/>
<protein>
    <submittedName>
        <fullName evidence="7">Putative multiple-sugar transport system permease YteP</fullName>
    </submittedName>
</protein>
<feature type="transmembrane region" description="Helical" evidence="5">
    <location>
        <begin position="232"/>
        <end position="253"/>
    </location>
</feature>
<evidence type="ECO:0000256" key="4">
    <source>
        <dbReference type="ARBA" id="ARBA00023136"/>
    </source>
</evidence>
<feature type="transmembrane region" description="Helical" evidence="5">
    <location>
        <begin position="135"/>
        <end position="154"/>
    </location>
</feature>
<dbReference type="InterPro" id="IPR000515">
    <property type="entry name" value="MetI-like"/>
</dbReference>